<dbReference type="EMBL" id="JAVDTF010000002">
    <property type="protein sequence ID" value="MDR6783904.1"/>
    <property type="molecule type" value="Genomic_DNA"/>
</dbReference>
<evidence type="ECO:0000313" key="2">
    <source>
        <dbReference type="Proteomes" id="UP001246858"/>
    </source>
</evidence>
<keyword evidence="2" id="KW-1185">Reference proteome</keyword>
<evidence type="ECO:0000313" key="1">
    <source>
        <dbReference type="EMBL" id="MDR6783904.1"/>
    </source>
</evidence>
<gene>
    <name evidence="1" type="ORF">J2X78_002469</name>
</gene>
<organism evidence="1 2">
    <name type="scientific">Pedobacter africanus</name>
    <dbReference type="NCBI Taxonomy" id="151894"/>
    <lineage>
        <taxon>Bacteria</taxon>
        <taxon>Pseudomonadati</taxon>
        <taxon>Bacteroidota</taxon>
        <taxon>Sphingobacteriia</taxon>
        <taxon>Sphingobacteriales</taxon>
        <taxon>Sphingobacteriaceae</taxon>
        <taxon>Pedobacter</taxon>
    </lineage>
</organism>
<sequence>MMMNKICILLLAALFVFSCKKTSTPVENPKNNYNEREWMRIQIPGGAEASALAGSITDTLVVAGRYNIYLVTENGTRVTPVSKSLNHIPGLLTVKDTIFALSGESYDAKFEKHYAAIGSYYTLDKGKNWVPTHRPNMFMVNGEASNTDQTQFKLQYRAGADLNGDKSNNWVLQTYIIKTTASGTTTKFTPPIENRQPLNLHIDKHNLLYIATGGRFSEAGVYMPAIPQSPAYIYVSKNAVL</sequence>
<comment type="caution">
    <text evidence="1">The sequence shown here is derived from an EMBL/GenBank/DDBJ whole genome shotgun (WGS) entry which is preliminary data.</text>
</comment>
<name>A0ACC6KXB4_9SPHI</name>
<protein>
    <submittedName>
        <fullName evidence="1">Uncharacterized protein</fullName>
    </submittedName>
</protein>
<dbReference type="Proteomes" id="UP001246858">
    <property type="component" value="Unassembled WGS sequence"/>
</dbReference>
<reference evidence="1" key="1">
    <citation type="submission" date="2023-07" db="EMBL/GenBank/DDBJ databases">
        <title>Sorghum-associated microbial communities from plants grown in Nebraska, USA.</title>
        <authorList>
            <person name="Schachtman D."/>
        </authorList>
    </citation>
    <scope>NUCLEOTIDE SEQUENCE</scope>
    <source>
        <strain evidence="1">2697</strain>
    </source>
</reference>
<accession>A0ACC6KXB4</accession>
<proteinExistence type="predicted"/>